<name>A0A0L8FZ58_OCTBM</name>
<dbReference type="AlphaFoldDB" id="A0A0L8FZ58"/>
<accession>A0A0L8FZ58</accession>
<sequence length="66" mass="7129">MQEEALLLIRVQSEHPPDGPTSEDSIFFPALNKCSLLASVSSIVCPSIIHGNLNIQQCLGKQIILA</sequence>
<protein>
    <submittedName>
        <fullName evidence="1">Uncharacterized protein</fullName>
    </submittedName>
</protein>
<organism evidence="1">
    <name type="scientific">Octopus bimaculoides</name>
    <name type="common">California two-spotted octopus</name>
    <dbReference type="NCBI Taxonomy" id="37653"/>
    <lineage>
        <taxon>Eukaryota</taxon>
        <taxon>Metazoa</taxon>
        <taxon>Spiralia</taxon>
        <taxon>Lophotrochozoa</taxon>
        <taxon>Mollusca</taxon>
        <taxon>Cephalopoda</taxon>
        <taxon>Coleoidea</taxon>
        <taxon>Octopodiformes</taxon>
        <taxon>Octopoda</taxon>
        <taxon>Incirrata</taxon>
        <taxon>Octopodidae</taxon>
        <taxon>Octopus</taxon>
    </lineage>
</organism>
<proteinExistence type="predicted"/>
<reference evidence="1" key="1">
    <citation type="submission" date="2015-07" db="EMBL/GenBank/DDBJ databases">
        <title>MeaNS - Measles Nucleotide Surveillance Program.</title>
        <authorList>
            <person name="Tran T."/>
            <person name="Druce J."/>
        </authorList>
    </citation>
    <scope>NUCLEOTIDE SEQUENCE</scope>
    <source>
        <strain evidence="1">UCB-OBI-ISO-001</strain>
        <tissue evidence="1">Gonad</tissue>
    </source>
</reference>
<dbReference type="EMBL" id="KQ425044">
    <property type="protein sequence ID" value="KOF70042.1"/>
    <property type="molecule type" value="Genomic_DNA"/>
</dbReference>
<evidence type="ECO:0000313" key="1">
    <source>
        <dbReference type="EMBL" id="KOF70042.1"/>
    </source>
</evidence>
<gene>
    <name evidence="1" type="ORF">OCBIM_22003609mg</name>
</gene>